<dbReference type="SUPFAM" id="SSF54001">
    <property type="entry name" value="Cysteine proteinases"/>
    <property type="match status" value="1"/>
</dbReference>
<feature type="region of interest" description="Disordered" evidence="14">
    <location>
        <begin position="902"/>
        <end position="927"/>
    </location>
</feature>
<evidence type="ECO:0000256" key="4">
    <source>
        <dbReference type="ARBA" id="ARBA00005234"/>
    </source>
</evidence>
<evidence type="ECO:0000256" key="2">
    <source>
        <dbReference type="ARBA" id="ARBA00004504"/>
    </source>
</evidence>
<dbReference type="EMBL" id="QNUK01000293">
    <property type="protein sequence ID" value="KAF5896084.1"/>
    <property type="molecule type" value="Genomic_DNA"/>
</dbReference>
<dbReference type="Gene3D" id="3.30.70.960">
    <property type="entry name" value="SEA domain"/>
    <property type="match status" value="1"/>
</dbReference>
<dbReference type="PROSITE" id="PS50600">
    <property type="entry name" value="ULP_PROTEASE"/>
    <property type="match status" value="1"/>
</dbReference>
<dbReference type="Gene3D" id="3.30.310.130">
    <property type="entry name" value="Ubiquitin-related"/>
    <property type="match status" value="1"/>
</dbReference>
<dbReference type="GO" id="GO:0033165">
    <property type="term" value="C:interphotoreceptor matrix"/>
    <property type="evidence" value="ECO:0007669"/>
    <property type="project" value="UniProtKB-SubCell"/>
</dbReference>
<keyword evidence="9" id="KW-0732">Signal</keyword>
<sequence>MGTPFKIPKKKKPSDFSAFRMTSPLSRLQNDVTSPPPWTRAGPKVNGSGRVNGRTETKPGSAGADRWRPKRASDKLCEREDTPTAKKQWRRGLRENGPSSPEEEEESERKKKSAGNTRESVSAAVAKNLNGRSAHSWSRTRAMDGAKPPKDTRASSVPGRKVASYHLNTKLRLNLKLKTYSRVRASCAEPIVLSSGDEDDGEDEAPGDARLNPELQKKQKHVPGGQSSSPALMELAFSTLYFGLTRSHANGPIMITEESISIQLRGSVGSDAACVSVSVVPSELRAYGVWDAAGSGLSELRDSASSLLFLTLSSAQARLLHTELSALHEHTAALPCPYVLVHLTGRLDDLQQATLASLMEMMALRSGHPSLGTPLSREKGLNRILCHTHGAQFLTLLGNKVGNKESPNGTRSVKSPEVTGTRHTLRSHTRQPSMPRRLIQYPPPPSKGGITVTTEDLECLRDGEFLNDVIIDFYLKYLQLERAGGDMAERSHVFSSFFYKQLTRKPNSSEEEAGGTAQYRRHGRVRTWTRNVDIFSKDYLFIPVNQEAHWYLVVICFPGLLQPESVRWKPSQTGSSADPKDKSKGSPLKFSHLPDCTVLTCQKTIVTRRPCILIMDSLKLSYHSRIYTLLQEYLQVEWEVRRGTSRVFNNDSIKGSICKVPLQDNSSDCGLYLLQIQSCTLISRSGSIAGFHGNRSAGSEPSSASWCFSCTKIKGAESCRAAANVIGQTLEFGCSVPGFPQANGFNAVLTHVSVKVLPKDASELGVWHADNAGNSSTPGGNMADSLVSPSRSGELAGALSRMKRGILFPSGVKLCSQETVKQSLQNHLDYFHLRVCQETVWEAFKIFWDRLPKRDEYQLWIDRCQNGSISVFDIGRSFSQSAEHLAIITSRVQMASAMGQQTTADPTNVDSTSTHEGVTDTTARTTRAPPEARITSEELLMNLTEVMITTKHSTDALRKVIASTQESTDTSNVAMVTTAEALNTTKEAILTTQQSMDTATEAIATAAPSPTEAVVIKEPLAMDTKTTKEQLPTEQSMDIPMEATEKSTISPGGVGATRHQPRFTMTKEESMKTPTGDIGTSGQSMTLAPEKTTTARQSAVTPTEAIATSEKLIDIPTQTITDTGNATDIAKEVMATVKQSKVTPNETTVSAAQEVTVEVSAKPSSLTEATSQATEQIRPETDYNAPEGPLSTTATAFENGITVEGSVDFGLGRTLVRTEKSDDRSGGPALQSSTSPAQDTTYEHSKHEQPTRRKEFLEESESNLPGYSLDTSLGQPTLSGHEGASGEVTSGYGIVEEVSGTAEIASDKDLSQRMEDEPLGTTEMVRNYVEDISSEMDSEVTEMFFSKEKETLAGAGLHEAPTDELSLEENKSVAEVPFEDTVQDIPEELPKEAANDKPDISGDEMLVDITEDATEAQSVMTVDTVAYELPPNSTASDGDKTESVSEVKTPKVTAATEDYTIETYTMGTDIKEETPEENLLESSVRWKLPEVLAATVSTVPEMTVLEGVGNDMPSDTEVLEDIASDVRETASPAEAPEITTSDYKMAKTEKEELEEEEEEEEEEEDTPAPLVEVEKSTVGQKELTSNMQQNSISSTVQASTQISNNNIDEGNMIGNEVDNILALSERPVVERVVELSIKLRGETYDDALRDQSSLLYQDISGQFIKKVEDAYKNLPGFKKVFIHEFRPQKDIQGGLAVVVHYAIVLEGDVAGIIDETVTNITLQSNQVEKFHTGQEELPTVVYTVTDLRNYINQALSKKSHGNNGNTSLEVDPDSLQLQNVEKLLPSRPTSRPLVSNNMMDNVLAAEMPPDIPGLEFTSNHKDMDTQTDGASENDIIVVNDSLTTPFIEIPHKTAAVEVISRSVETSRDSTLITENYITPEEKGFLETTAPTNPVPLSVDEDAHATGFEAKNTETENSPAKSLGVEASEEDDQTDTGSGSGFSSNDQPSDKWPWITEQTLVSLEKAEEEGQEDHEKHTVEEPQSEMPVHSKIPKVPSTDNDLITQSINTRHQEQSIVSSFTTQMVELSVQTKETAEISDYYPGEWQGKLSTKSPATKASTVQGPSTTAAILVTEASTAVKSEHTTTETLQRELTKSPKAPVSNEHLARETVTQLPGINEFQTSNAKVEVIEDNTFKVSQAPVTEFSDEELTKDEVIVIPTQPAALGTEAPSENVSTLSSIETSSITIFDSTLVKDTTLLDSTVKSLTSDLVAPEEITSHPSHLTTQSDAIRPNEISTNDVKLSMLSRPFPTLITPKGTDISEEDFSSTTLLPIFQTTSNPTDTVMDTNVSRDGHLPRKDLISPPSISDLIFVHKNKENHSSIAQSHILNTPSITNLSVSFDFVQYDDENGSRFTHENDMAKVAMPVSAGRALMVFFSLRVTNMKFSQDLFNKSSSEYRTLEQQFLDLLVPYLQSNLTNFQRLEILNFRNGSIVVNSRMKFGKPVPHEVTSAVYLILENFCNTAYQKMNLAIDKFSLDVESGDRADPCKFQACNEFSKCTVNQWTGEAECVCDAGYFSMDGLPCRSLCAIREDFCLNDGKCDIIPGEGAICRCRVGENWWYRGEHCEEYVSEPLMVGIAISSIAGFLLVASGVVFFLTRALREQYDKDAAGDPLRYEDIVPSLERGNRFDAPLGSDMSSLCGRYRLTYFNSDDEMQRVYKNPQLTQE</sequence>
<feature type="region of interest" description="Disordered" evidence="14">
    <location>
        <begin position="1218"/>
        <end position="1288"/>
    </location>
</feature>
<feature type="region of interest" description="Disordered" evidence="14">
    <location>
        <begin position="1"/>
        <end position="161"/>
    </location>
</feature>
<feature type="region of interest" description="Disordered" evidence="14">
    <location>
        <begin position="193"/>
        <end position="227"/>
    </location>
</feature>
<feature type="compositionally biased region" description="Polar residues" evidence="14">
    <location>
        <begin position="1078"/>
        <end position="1101"/>
    </location>
</feature>
<evidence type="ECO:0000256" key="8">
    <source>
        <dbReference type="ARBA" id="ARBA00022674"/>
    </source>
</evidence>
<dbReference type="InterPro" id="IPR036364">
    <property type="entry name" value="SEA_dom_sf"/>
</dbReference>
<feature type="transmembrane region" description="Helical" evidence="15">
    <location>
        <begin position="2572"/>
        <end position="2595"/>
    </location>
</feature>
<dbReference type="Gene3D" id="1.10.418.20">
    <property type="match status" value="1"/>
</dbReference>
<evidence type="ECO:0000256" key="9">
    <source>
        <dbReference type="ARBA" id="ARBA00022729"/>
    </source>
</evidence>
<evidence type="ECO:0000256" key="3">
    <source>
        <dbReference type="ARBA" id="ARBA00004593"/>
    </source>
</evidence>
<feature type="compositionally biased region" description="Polar residues" evidence="14">
    <location>
        <begin position="1230"/>
        <end position="1240"/>
    </location>
</feature>
<feature type="compositionally biased region" description="Basic and acidic residues" evidence="14">
    <location>
        <begin position="1241"/>
        <end position="1257"/>
    </location>
</feature>
<feature type="non-terminal residue" evidence="18">
    <location>
        <position position="2665"/>
    </location>
</feature>
<dbReference type="InterPro" id="IPR039861">
    <property type="entry name" value="IMPG"/>
</dbReference>
<protein>
    <submittedName>
        <fullName evidence="18">Interphotoreceptor matrix proteoglycan 2-like</fullName>
    </submittedName>
</protein>
<feature type="domain" description="Ubiquitin-like protease family profile" evidence="17">
    <location>
        <begin position="450"/>
        <end position="680"/>
    </location>
</feature>
<evidence type="ECO:0000256" key="5">
    <source>
        <dbReference type="ARBA" id="ARBA00022525"/>
    </source>
</evidence>
<feature type="compositionally biased region" description="Polar residues" evidence="14">
    <location>
        <begin position="23"/>
        <end position="33"/>
    </location>
</feature>
<dbReference type="Proteomes" id="UP000727407">
    <property type="component" value="Unassembled WGS sequence"/>
</dbReference>
<dbReference type="GO" id="GO:0007601">
    <property type="term" value="P:visual perception"/>
    <property type="evidence" value="ECO:0007669"/>
    <property type="project" value="InterPro"/>
</dbReference>
<keyword evidence="6" id="KW-0272">Extracellular matrix</keyword>
<feature type="region of interest" description="Disordered" evidence="14">
    <location>
        <begin position="1162"/>
        <end position="1189"/>
    </location>
</feature>
<dbReference type="SMART" id="SM00200">
    <property type="entry name" value="SEA"/>
    <property type="match status" value="2"/>
</dbReference>
<feature type="compositionally biased region" description="Polar residues" evidence="14">
    <location>
        <begin position="902"/>
        <end position="916"/>
    </location>
</feature>
<feature type="compositionally biased region" description="Basic and acidic residues" evidence="14">
    <location>
        <begin position="1437"/>
        <end position="1448"/>
    </location>
</feature>
<evidence type="ECO:0000256" key="14">
    <source>
        <dbReference type="SAM" id="MobiDB-lite"/>
    </source>
</evidence>
<dbReference type="InterPro" id="IPR000082">
    <property type="entry name" value="SEA_dom"/>
</dbReference>
<feature type="region of interest" description="Disordered" evidence="14">
    <location>
        <begin position="1908"/>
        <end position="1952"/>
    </location>
</feature>
<keyword evidence="13" id="KW-0966">Cell projection</keyword>
<dbReference type="GO" id="GO:0001917">
    <property type="term" value="C:photoreceptor inner segment"/>
    <property type="evidence" value="ECO:0007669"/>
    <property type="project" value="UniProtKB-SubCell"/>
</dbReference>
<proteinExistence type="inferred from homology"/>
<feature type="domain" description="SEA" evidence="16">
    <location>
        <begin position="1629"/>
        <end position="1756"/>
    </location>
</feature>
<evidence type="ECO:0000259" key="16">
    <source>
        <dbReference type="PROSITE" id="PS50024"/>
    </source>
</evidence>
<feature type="compositionally biased region" description="Polar residues" evidence="14">
    <location>
        <begin position="130"/>
        <end position="139"/>
    </location>
</feature>
<feature type="region of interest" description="Disordered" evidence="14">
    <location>
        <begin position="1964"/>
        <end position="1995"/>
    </location>
</feature>
<keyword evidence="7" id="KW-0645">Protease</keyword>
<evidence type="ECO:0000256" key="10">
    <source>
        <dbReference type="ARBA" id="ARBA00022737"/>
    </source>
</evidence>
<evidence type="ECO:0000256" key="1">
    <source>
        <dbReference type="ARBA" id="ARBA00004437"/>
    </source>
</evidence>
<dbReference type="SUPFAM" id="SSF82671">
    <property type="entry name" value="SEA domain"/>
    <property type="match status" value="2"/>
</dbReference>
<reference evidence="18" key="1">
    <citation type="submission" date="2020-07" db="EMBL/GenBank/DDBJ databases">
        <title>Clarias magur genome sequencing, assembly and annotation.</title>
        <authorList>
            <person name="Kushwaha B."/>
            <person name="Kumar R."/>
            <person name="Das P."/>
            <person name="Joshi C.G."/>
            <person name="Kumar D."/>
            <person name="Nagpure N.S."/>
            <person name="Pandey M."/>
            <person name="Agarwal S."/>
            <person name="Srivastava S."/>
            <person name="Singh M."/>
            <person name="Sahoo L."/>
            <person name="Jayasankar P."/>
            <person name="Meher P.K."/>
            <person name="Koringa P.G."/>
            <person name="Iquebal M.A."/>
            <person name="Das S.P."/>
            <person name="Bit A."/>
            <person name="Patnaik S."/>
            <person name="Patel N."/>
            <person name="Shah T.M."/>
            <person name="Hinsu A."/>
            <person name="Jena J.K."/>
        </authorList>
    </citation>
    <scope>NUCLEOTIDE SEQUENCE</scope>
    <source>
        <strain evidence="18">CIFAMagur01</strain>
        <tissue evidence="18">Testis</tissue>
    </source>
</reference>
<keyword evidence="15" id="KW-0812">Transmembrane</keyword>
<feature type="region of interest" description="Disordered" evidence="14">
    <location>
        <begin position="1545"/>
        <end position="1573"/>
    </location>
</feature>
<feature type="compositionally biased region" description="Polar residues" evidence="14">
    <location>
        <begin position="1262"/>
        <end position="1278"/>
    </location>
</feature>
<feature type="domain" description="SEA" evidence="16">
    <location>
        <begin position="2369"/>
        <end position="2482"/>
    </location>
</feature>
<comment type="caution">
    <text evidence="18">The sequence shown here is derived from an EMBL/GenBank/DDBJ whole genome shotgun (WGS) entry which is preliminary data.</text>
</comment>
<evidence type="ECO:0000256" key="12">
    <source>
        <dbReference type="ARBA" id="ARBA00023180"/>
    </source>
</evidence>
<dbReference type="Pfam" id="PF02902">
    <property type="entry name" value="Peptidase_C48"/>
    <property type="match status" value="1"/>
</dbReference>
<feature type="region of interest" description="Disordered" evidence="14">
    <location>
        <begin position="400"/>
        <end position="447"/>
    </location>
</feature>
<evidence type="ECO:0000313" key="18">
    <source>
        <dbReference type="EMBL" id="KAF5896084.1"/>
    </source>
</evidence>
<dbReference type="GO" id="GO:0008234">
    <property type="term" value="F:cysteine-type peptidase activity"/>
    <property type="evidence" value="ECO:0007669"/>
    <property type="project" value="InterPro"/>
</dbReference>
<evidence type="ECO:0000256" key="6">
    <source>
        <dbReference type="ARBA" id="ARBA00022530"/>
    </source>
</evidence>
<feature type="compositionally biased region" description="Basic and acidic residues" evidence="14">
    <location>
        <begin position="141"/>
        <end position="153"/>
    </location>
</feature>
<keyword evidence="11" id="KW-0378">Hydrolase</keyword>
<dbReference type="GO" id="GO:0008201">
    <property type="term" value="F:heparin binding"/>
    <property type="evidence" value="ECO:0007669"/>
    <property type="project" value="UniProtKB-KW"/>
</dbReference>
<dbReference type="PANTHER" id="PTHR12199">
    <property type="entry name" value="INTERPHOTORECEPTOR MATRIX PROTEOGLYCAN"/>
    <property type="match status" value="1"/>
</dbReference>
<dbReference type="PANTHER" id="PTHR12199:SF4">
    <property type="entry name" value="INTERPHOTORECEPTOR MATRIX PROTEOGLYCAN 2"/>
    <property type="match status" value="1"/>
</dbReference>
<evidence type="ECO:0000313" key="19">
    <source>
        <dbReference type="Proteomes" id="UP000727407"/>
    </source>
</evidence>
<evidence type="ECO:0000256" key="7">
    <source>
        <dbReference type="ARBA" id="ARBA00022670"/>
    </source>
</evidence>
<organism evidence="18 19">
    <name type="scientific">Clarias magur</name>
    <name type="common">Asian catfish</name>
    <name type="synonym">Macropteronotus magur</name>
    <dbReference type="NCBI Taxonomy" id="1594786"/>
    <lineage>
        <taxon>Eukaryota</taxon>
        <taxon>Metazoa</taxon>
        <taxon>Chordata</taxon>
        <taxon>Craniata</taxon>
        <taxon>Vertebrata</taxon>
        <taxon>Euteleostomi</taxon>
        <taxon>Actinopterygii</taxon>
        <taxon>Neopterygii</taxon>
        <taxon>Teleostei</taxon>
        <taxon>Ostariophysi</taxon>
        <taxon>Siluriformes</taxon>
        <taxon>Clariidae</taxon>
        <taxon>Clarias</taxon>
    </lineage>
</organism>
<feature type="region of interest" description="Disordered" evidence="14">
    <location>
        <begin position="1066"/>
        <end position="1103"/>
    </location>
</feature>
<dbReference type="InterPro" id="IPR003653">
    <property type="entry name" value="Peptidase_C48_C"/>
</dbReference>
<feature type="compositionally biased region" description="Acidic residues" evidence="14">
    <location>
        <begin position="196"/>
        <end position="206"/>
    </location>
</feature>
<feature type="compositionally biased region" description="Polar residues" evidence="14">
    <location>
        <begin position="1934"/>
        <end position="1946"/>
    </location>
</feature>
<dbReference type="Pfam" id="PF01390">
    <property type="entry name" value="SEA"/>
    <property type="match status" value="1"/>
</dbReference>
<evidence type="ECO:0000259" key="17">
    <source>
        <dbReference type="PROSITE" id="PS50600"/>
    </source>
</evidence>
<comment type="similarity">
    <text evidence="4">Belongs to the peptidase C48 family.</text>
</comment>
<accession>A0A8J4WXX2</accession>
<keyword evidence="19" id="KW-1185">Reference proteome</keyword>
<evidence type="ECO:0000256" key="13">
    <source>
        <dbReference type="ARBA" id="ARBA00023273"/>
    </source>
</evidence>
<dbReference type="FunFam" id="1.10.418.20:FF:000004">
    <property type="entry name" value="sentrin-specific protease 7 isoform X1"/>
    <property type="match status" value="1"/>
</dbReference>
<keyword evidence="12" id="KW-0325">Glycoprotein</keyword>
<feature type="compositionally biased region" description="Basic and acidic residues" evidence="14">
    <location>
        <begin position="65"/>
        <end position="84"/>
    </location>
</feature>
<dbReference type="OrthoDB" id="9908153at2759"/>
<keyword evidence="15" id="KW-0472">Membrane</keyword>
<dbReference type="GO" id="GO:0005540">
    <property type="term" value="F:hyaluronic acid binding"/>
    <property type="evidence" value="ECO:0007669"/>
    <property type="project" value="TreeGrafter"/>
</dbReference>
<keyword evidence="15" id="KW-1133">Transmembrane helix</keyword>
<feature type="compositionally biased region" description="Polar residues" evidence="14">
    <location>
        <begin position="1162"/>
        <end position="1175"/>
    </location>
</feature>
<dbReference type="PROSITE" id="PS50024">
    <property type="entry name" value="SEA"/>
    <property type="match status" value="2"/>
</dbReference>
<gene>
    <name evidence="18" type="ORF">DAT39_014206</name>
</gene>
<dbReference type="GO" id="GO:0006508">
    <property type="term" value="P:proteolysis"/>
    <property type="evidence" value="ECO:0007669"/>
    <property type="project" value="UniProtKB-KW"/>
</dbReference>
<evidence type="ECO:0000256" key="15">
    <source>
        <dbReference type="SAM" id="Phobius"/>
    </source>
</evidence>
<comment type="subcellular location">
    <subcellularLocation>
        <location evidence="2">Cell projection</location>
        <location evidence="2">Cilium</location>
        <location evidence="2">Photoreceptor outer segment</location>
    </subcellularLocation>
    <subcellularLocation>
        <location evidence="1">Photoreceptor inner segment</location>
    </subcellularLocation>
    <subcellularLocation>
        <location evidence="3">Secreted</location>
        <location evidence="3">Extracellular space</location>
        <location evidence="3">Extracellular matrix</location>
        <location evidence="3">Interphotoreceptor matrix</location>
    </subcellularLocation>
</comment>
<keyword evidence="8" id="KW-0358">Heparin-binding</keyword>
<dbReference type="GO" id="GO:0001750">
    <property type="term" value="C:photoreceptor outer segment"/>
    <property type="evidence" value="ECO:0007669"/>
    <property type="project" value="UniProtKB-SubCell"/>
</dbReference>
<keyword evidence="10" id="KW-0677">Repeat</keyword>
<name>A0A8J4WXX2_CLAMG</name>
<keyword evidence="5" id="KW-0964">Secreted</keyword>
<feature type="compositionally biased region" description="Acidic residues" evidence="14">
    <location>
        <begin position="1551"/>
        <end position="1566"/>
    </location>
</feature>
<evidence type="ECO:0000256" key="11">
    <source>
        <dbReference type="ARBA" id="ARBA00022801"/>
    </source>
</evidence>
<feature type="region of interest" description="Disordered" evidence="14">
    <location>
        <begin position="1429"/>
        <end position="1448"/>
    </location>
</feature>
<dbReference type="InterPro" id="IPR038765">
    <property type="entry name" value="Papain-like_cys_pep_sf"/>
</dbReference>